<gene>
    <name evidence="8" type="ORF">H8S57_16595</name>
</gene>
<dbReference type="InterPro" id="IPR007627">
    <property type="entry name" value="RNA_pol_sigma70_r2"/>
</dbReference>
<dbReference type="Pfam" id="PF04542">
    <property type="entry name" value="Sigma70_r2"/>
    <property type="match status" value="1"/>
</dbReference>
<dbReference type="GO" id="GO:0003677">
    <property type="term" value="F:DNA binding"/>
    <property type="evidence" value="ECO:0007669"/>
    <property type="project" value="UniProtKB-KW"/>
</dbReference>
<name>A0A8J6JI85_9FIRM</name>
<dbReference type="InterPro" id="IPR013249">
    <property type="entry name" value="RNA_pol_sigma70_r4_t2"/>
</dbReference>
<keyword evidence="2" id="KW-0805">Transcription regulation</keyword>
<dbReference type="PANTHER" id="PTHR43133">
    <property type="entry name" value="RNA POLYMERASE ECF-TYPE SIGMA FACTO"/>
    <property type="match status" value="1"/>
</dbReference>
<dbReference type="InterPro" id="IPR013325">
    <property type="entry name" value="RNA_pol_sigma_r2"/>
</dbReference>
<evidence type="ECO:0000256" key="2">
    <source>
        <dbReference type="ARBA" id="ARBA00023015"/>
    </source>
</evidence>
<evidence type="ECO:0000256" key="4">
    <source>
        <dbReference type="ARBA" id="ARBA00023125"/>
    </source>
</evidence>
<keyword evidence="5" id="KW-0804">Transcription</keyword>
<keyword evidence="3" id="KW-0731">Sigma factor</keyword>
<dbReference type="Gene3D" id="1.10.1740.10">
    <property type="match status" value="1"/>
</dbReference>
<comment type="similarity">
    <text evidence="1">Belongs to the sigma-70 factor family. ECF subfamily.</text>
</comment>
<dbReference type="Pfam" id="PF08281">
    <property type="entry name" value="Sigma70_r4_2"/>
    <property type="match status" value="1"/>
</dbReference>
<dbReference type="EMBL" id="JACOPP010000060">
    <property type="protein sequence ID" value="MBC5735310.1"/>
    <property type="molecule type" value="Genomic_DNA"/>
</dbReference>
<dbReference type="AlphaFoldDB" id="A0A8J6JI85"/>
<evidence type="ECO:0000259" key="7">
    <source>
        <dbReference type="Pfam" id="PF08281"/>
    </source>
</evidence>
<dbReference type="GO" id="GO:0006352">
    <property type="term" value="P:DNA-templated transcription initiation"/>
    <property type="evidence" value="ECO:0007669"/>
    <property type="project" value="InterPro"/>
</dbReference>
<evidence type="ECO:0000313" key="9">
    <source>
        <dbReference type="Proteomes" id="UP000661435"/>
    </source>
</evidence>
<dbReference type="SUPFAM" id="SSF88946">
    <property type="entry name" value="Sigma2 domain of RNA polymerase sigma factors"/>
    <property type="match status" value="1"/>
</dbReference>
<keyword evidence="9" id="KW-1185">Reference proteome</keyword>
<dbReference type="InterPro" id="IPR014284">
    <property type="entry name" value="RNA_pol_sigma-70_dom"/>
</dbReference>
<reference evidence="8" key="1">
    <citation type="submission" date="2020-08" db="EMBL/GenBank/DDBJ databases">
        <title>Genome public.</title>
        <authorList>
            <person name="Liu C."/>
            <person name="Sun Q."/>
        </authorList>
    </citation>
    <scope>NUCLEOTIDE SEQUENCE</scope>
    <source>
        <strain evidence="8">NSJ-51</strain>
    </source>
</reference>
<dbReference type="RefSeq" id="WP_186909068.1">
    <property type="nucleotide sequence ID" value="NZ_JACOPP010000060.1"/>
</dbReference>
<keyword evidence="4" id="KW-0238">DNA-binding</keyword>
<evidence type="ECO:0000256" key="1">
    <source>
        <dbReference type="ARBA" id="ARBA00010641"/>
    </source>
</evidence>
<dbReference type="GO" id="GO:0016987">
    <property type="term" value="F:sigma factor activity"/>
    <property type="evidence" value="ECO:0007669"/>
    <property type="project" value="UniProtKB-KW"/>
</dbReference>
<evidence type="ECO:0000259" key="6">
    <source>
        <dbReference type="Pfam" id="PF04542"/>
    </source>
</evidence>
<dbReference type="InterPro" id="IPR039425">
    <property type="entry name" value="RNA_pol_sigma-70-like"/>
</dbReference>
<dbReference type="InterPro" id="IPR013324">
    <property type="entry name" value="RNA_pol_sigma_r3/r4-like"/>
</dbReference>
<comment type="caution">
    <text evidence="8">The sequence shown here is derived from an EMBL/GenBank/DDBJ whole genome shotgun (WGS) entry which is preliminary data.</text>
</comment>
<dbReference type="SUPFAM" id="SSF88659">
    <property type="entry name" value="Sigma3 and sigma4 domains of RNA polymerase sigma factors"/>
    <property type="match status" value="1"/>
</dbReference>
<dbReference type="Proteomes" id="UP000661435">
    <property type="component" value="Unassembled WGS sequence"/>
</dbReference>
<evidence type="ECO:0000256" key="5">
    <source>
        <dbReference type="ARBA" id="ARBA00023163"/>
    </source>
</evidence>
<organism evidence="8 9">
    <name type="scientific">Lawsonibacter hominis</name>
    <dbReference type="NCBI Taxonomy" id="2763053"/>
    <lineage>
        <taxon>Bacteria</taxon>
        <taxon>Bacillati</taxon>
        <taxon>Bacillota</taxon>
        <taxon>Clostridia</taxon>
        <taxon>Eubacteriales</taxon>
        <taxon>Oscillospiraceae</taxon>
        <taxon>Lawsonibacter</taxon>
    </lineage>
</organism>
<evidence type="ECO:0000313" key="8">
    <source>
        <dbReference type="EMBL" id="MBC5735310.1"/>
    </source>
</evidence>
<evidence type="ECO:0000256" key="3">
    <source>
        <dbReference type="ARBA" id="ARBA00023082"/>
    </source>
</evidence>
<accession>A0A8J6JI85</accession>
<dbReference type="NCBIfam" id="TIGR02937">
    <property type="entry name" value="sigma70-ECF"/>
    <property type="match status" value="1"/>
</dbReference>
<proteinExistence type="inferred from homology"/>
<dbReference type="PANTHER" id="PTHR43133:SF8">
    <property type="entry name" value="RNA POLYMERASE SIGMA FACTOR HI_1459-RELATED"/>
    <property type="match status" value="1"/>
</dbReference>
<feature type="domain" description="RNA polymerase sigma-70 region 2" evidence="6">
    <location>
        <begin position="29"/>
        <end position="82"/>
    </location>
</feature>
<dbReference type="Gene3D" id="1.10.10.10">
    <property type="entry name" value="Winged helix-like DNA-binding domain superfamily/Winged helix DNA-binding domain"/>
    <property type="match status" value="1"/>
</dbReference>
<sequence length="185" mass="21495">MEDSQIVELYWQKNADAISETANKYGAYCFTIADNILHCAEDSEECVNDTWLHTWNAIPPQRPNVFRMFLAKITRNLSFNRFNARFVEKRGGSEIILVLEELEECLASGSDVEAAYEVAELEQCICRFVRTLPERDRNVFVRRYFFTEPMSAIAERYSLTLNNATVILSRTRKKLKAELMKEGYL</sequence>
<dbReference type="InterPro" id="IPR036388">
    <property type="entry name" value="WH-like_DNA-bd_sf"/>
</dbReference>
<protein>
    <submittedName>
        <fullName evidence="8">Sigma-70 family RNA polymerase sigma factor</fullName>
    </submittedName>
</protein>
<feature type="domain" description="RNA polymerase sigma factor 70 region 4 type 2" evidence="7">
    <location>
        <begin position="127"/>
        <end position="175"/>
    </location>
</feature>